<dbReference type="GeneID" id="9461508"/>
<dbReference type="STRING" id="403677.D0NC78"/>
<proteinExistence type="predicted"/>
<dbReference type="KEGG" id="pif:PITG_09532"/>
<dbReference type="EC" id="6.3.2.6" evidence="2"/>
<dbReference type="VEuPathDB" id="FungiDB:PITG_09532"/>
<evidence type="ECO:0000256" key="2">
    <source>
        <dbReference type="ARBA" id="ARBA00012217"/>
    </source>
</evidence>
<dbReference type="AlphaFoldDB" id="D0NC78"/>
<comment type="pathway">
    <text evidence="1">Purine metabolism; IMP biosynthesis via de novo pathway; 5-amino-1-(5-phospho-D-ribosyl)imidazole-4-carboxamide from 5-amino-1-(5-phospho-D-ribosyl)imidazole-4-carboxylate: step 1/2.</text>
</comment>
<organism evidence="3 4">
    <name type="scientific">Phytophthora infestans (strain T30-4)</name>
    <name type="common">Potato late blight agent</name>
    <dbReference type="NCBI Taxonomy" id="403677"/>
    <lineage>
        <taxon>Eukaryota</taxon>
        <taxon>Sar</taxon>
        <taxon>Stramenopiles</taxon>
        <taxon>Oomycota</taxon>
        <taxon>Peronosporomycetes</taxon>
        <taxon>Peronosporales</taxon>
        <taxon>Peronosporaceae</taxon>
        <taxon>Phytophthora</taxon>
    </lineage>
</organism>
<dbReference type="RefSeq" id="XP_002903168.1">
    <property type="nucleotide sequence ID" value="XM_002903122.1"/>
</dbReference>
<evidence type="ECO:0000313" key="4">
    <source>
        <dbReference type="Proteomes" id="UP000006643"/>
    </source>
</evidence>
<dbReference type="EMBL" id="DS028132">
    <property type="protein sequence ID" value="EEY55592.1"/>
    <property type="molecule type" value="Genomic_DNA"/>
</dbReference>
<dbReference type="PANTHER" id="PTHR43700:SF1">
    <property type="entry name" value="PHOSPHORIBOSYLAMINOIMIDAZOLE-SUCCINOCARBOXAMIDE SYNTHASE"/>
    <property type="match status" value="1"/>
</dbReference>
<dbReference type="InParanoid" id="D0NC78"/>
<sequence length="103" mass="11778">MRFQTPKFQSLRAGGLVPSSAWLKGKSPENIDKEIPPWVFKERCDPYNDAVLPEAPKELVSELSRRYILLFELITGSEFEFPAVEIKPEDELVEGVRKTLLSQ</sequence>
<reference evidence="4" key="1">
    <citation type="journal article" date="2009" name="Nature">
        <title>Genome sequence and analysis of the Irish potato famine pathogen Phytophthora infestans.</title>
        <authorList>
            <consortium name="The Broad Institute Genome Sequencing Platform"/>
            <person name="Haas B.J."/>
            <person name="Kamoun S."/>
            <person name="Zody M.C."/>
            <person name="Jiang R.H."/>
            <person name="Handsaker R.E."/>
            <person name="Cano L.M."/>
            <person name="Grabherr M."/>
            <person name="Kodira C.D."/>
            <person name="Raffaele S."/>
            <person name="Torto-Alalibo T."/>
            <person name="Bozkurt T.O."/>
            <person name="Ah-Fong A.M."/>
            <person name="Alvarado L."/>
            <person name="Anderson V.L."/>
            <person name="Armstrong M.R."/>
            <person name="Avrova A."/>
            <person name="Baxter L."/>
            <person name="Beynon J."/>
            <person name="Boevink P.C."/>
            <person name="Bollmann S.R."/>
            <person name="Bos J.I."/>
            <person name="Bulone V."/>
            <person name="Cai G."/>
            <person name="Cakir C."/>
            <person name="Carrington J.C."/>
            <person name="Chawner M."/>
            <person name="Conti L."/>
            <person name="Costanzo S."/>
            <person name="Ewan R."/>
            <person name="Fahlgren N."/>
            <person name="Fischbach M.A."/>
            <person name="Fugelstad J."/>
            <person name="Gilroy E.M."/>
            <person name="Gnerre S."/>
            <person name="Green P.J."/>
            <person name="Grenville-Briggs L.J."/>
            <person name="Griffith J."/>
            <person name="Grunwald N.J."/>
            <person name="Horn K."/>
            <person name="Horner N.R."/>
            <person name="Hu C.H."/>
            <person name="Huitema E."/>
            <person name="Jeong D.H."/>
            <person name="Jones A.M."/>
            <person name="Jones J.D."/>
            <person name="Jones R.W."/>
            <person name="Karlsson E.K."/>
            <person name="Kunjeti S.G."/>
            <person name="Lamour K."/>
            <person name="Liu Z."/>
            <person name="Ma L."/>
            <person name="Maclean D."/>
            <person name="Chibucos M.C."/>
            <person name="McDonald H."/>
            <person name="McWalters J."/>
            <person name="Meijer H.J."/>
            <person name="Morgan W."/>
            <person name="Morris P.F."/>
            <person name="Munro C.A."/>
            <person name="O'Neill K."/>
            <person name="Ospina-Giraldo M."/>
            <person name="Pinzon A."/>
            <person name="Pritchard L."/>
            <person name="Ramsahoye B."/>
            <person name="Ren Q."/>
            <person name="Restrepo S."/>
            <person name="Roy S."/>
            <person name="Sadanandom A."/>
            <person name="Savidor A."/>
            <person name="Schornack S."/>
            <person name="Schwartz D.C."/>
            <person name="Schumann U.D."/>
            <person name="Schwessinger B."/>
            <person name="Seyer L."/>
            <person name="Sharpe T."/>
            <person name="Silvar C."/>
            <person name="Song J."/>
            <person name="Studholme D.J."/>
            <person name="Sykes S."/>
            <person name="Thines M."/>
            <person name="van de Vondervoort P.J."/>
            <person name="Phuntumart V."/>
            <person name="Wawra S."/>
            <person name="Weide R."/>
            <person name="Win J."/>
            <person name="Young C."/>
            <person name="Zhou S."/>
            <person name="Fry W."/>
            <person name="Meyers B.C."/>
            <person name="van West P."/>
            <person name="Ristaino J."/>
            <person name="Govers F."/>
            <person name="Birch P.R."/>
            <person name="Whisson S.C."/>
            <person name="Judelson H.S."/>
            <person name="Nusbaum C."/>
        </authorList>
    </citation>
    <scope>NUCLEOTIDE SEQUENCE [LARGE SCALE GENOMIC DNA]</scope>
    <source>
        <strain evidence="4">T30-4</strain>
    </source>
</reference>
<accession>D0NC78</accession>
<dbReference type="HOGENOM" id="CLU_2269076_0_0_1"/>
<protein>
    <recommendedName>
        <fullName evidence="2">phosphoribosylaminoimidazolesuccinocarboxamide synthase</fullName>
        <ecNumber evidence="2">6.3.2.6</ecNumber>
    </recommendedName>
</protein>
<dbReference type="GO" id="GO:0006189">
    <property type="term" value="P:'de novo' IMP biosynthetic process"/>
    <property type="evidence" value="ECO:0007669"/>
    <property type="project" value="TreeGrafter"/>
</dbReference>
<evidence type="ECO:0000313" key="3">
    <source>
        <dbReference type="EMBL" id="EEY55592.1"/>
    </source>
</evidence>
<keyword evidence="4" id="KW-1185">Reference proteome</keyword>
<name>D0NC78_PHYIT</name>
<dbReference type="eggNOG" id="KOG2835">
    <property type="taxonomic scope" value="Eukaryota"/>
</dbReference>
<dbReference type="PANTHER" id="PTHR43700">
    <property type="entry name" value="PHOSPHORIBOSYLAMINOIMIDAZOLE-SUCCINOCARBOXAMIDE SYNTHASE"/>
    <property type="match status" value="1"/>
</dbReference>
<dbReference type="GO" id="GO:0005737">
    <property type="term" value="C:cytoplasm"/>
    <property type="evidence" value="ECO:0007669"/>
    <property type="project" value="TreeGrafter"/>
</dbReference>
<dbReference type="Proteomes" id="UP000006643">
    <property type="component" value="Unassembled WGS sequence"/>
</dbReference>
<evidence type="ECO:0000256" key="1">
    <source>
        <dbReference type="ARBA" id="ARBA00004672"/>
    </source>
</evidence>
<dbReference type="GO" id="GO:0004639">
    <property type="term" value="F:phosphoribosylaminoimidazolesuccinocarboxamide synthase activity"/>
    <property type="evidence" value="ECO:0007669"/>
    <property type="project" value="UniProtKB-EC"/>
</dbReference>
<dbReference type="OrthoDB" id="9991235at2759"/>
<gene>
    <name evidence="3" type="ORF">PITG_09532</name>
</gene>